<name>A0A4R4KCF7_9BACT</name>
<comment type="caution">
    <text evidence="3">The sequence shown here is derived from an EMBL/GenBank/DDBJ whole genome shotgun (WGS) entry which is preliminary data.</text>
</comment>
<dbReference type="Proteomes" id="UP000295706">
    <property type="component" value="Unassembled WGS sequence"/>
</dbReference>
<evidence type="ECO:0000259" key="2">
    <source>
        <dbReference type="PROSITE" id="PS51352"/>
    </source>
</evidence>
<dbReference type="SUPFAM" id="SSF52833">
    <property type="entry name" value="Thioredoxin-like"/>
    <property type="match status" value="1"/>
</dbReference>
<dbReference type="CDD" id="cd02966">
    <property type="entry name" value="TlpA_like_family"/>
    <property type="match status" value="1"/>
</dbReference>
<feature type="chain" id="PRO_5020505472" evidence="1">
    <location>
        <begin position="23"/>
        <end position="188"/>
    </location>
</feature>
<dbReference type="InterPro" id="IPR013766">
    <property type="entry name" value="Thioredoxin_domain"/>
</dbReference>
<dbReference type="OrthoDB" id="6399635at2"/>
<protein>
    <submittedName>
        <fullName evidence="3">TlpA family protein disulfide reductase</fullName>
    </submittedName>
</protein>
<reference evidence="3 4" key="1">
    <citation type="submission" date="2019-02" db="EMBL/GenBank/DDBJ databases">
        <title>Arundinibacter roseus gen. nov., sp. nov., a new member of the family Cytophagaceae.</title>
        <authorList>
            <person name="Szuroczki S."/>
            <person name="Khayer B."/>
            <person name="Sproer C."/>
            <person name="Toumi M."/>
            <person name="Szabo A."/>
            <person name="Felfoldi T."/>
            <person name="Schumann P."/>
            <person name="Toth E."/>
        </authorList>
    </citation>
    <scope>NUCLEOTIDE SEQUENCE [LARGE SCALE GENOMIC DNA]</scope>
    <source>
        <strain evidence="3 4">DMA-k-7a</strain>
    </source>
</reference>
<dbReference type="InterPro" id="IPR036249">
    <property type="entry name" value="Thioredoxin-like_sf"/>
</dbReference>
<dbReference type="PROSITE" id="PS51352">
    <property type="entry name" value="THIOREDOXIN_2"/>
    <property type="match status" value="1"/>
</dbReference>
<organism evidence="3 4">
    <name type="scientific">Arundinibacter roseus</name>
    <dbReference type="NCBI Taxonomy" id="2070510"/>
    <lineage>
        <taxon>Bacteria</taxon>
        <taxon>Pseudomonadati</taxon>
        <taxon>Bacteroidota</taxon>
        <taxon>Cytophagia</taxon>
        <taxon>Cytophagales</taxon>
        <taxon>Spirosomataceae</taxon>
        <taxon>Arundinibacter</taxon>
    </lineage>
</organism>
<evidence type="ECO:0000313" key="3">
    <source>
        <dbReference type="EMBL" id="TDB64151.1"/>
    </source>
</evidence>
<accession>A0A4R4KCF7</accession>
<dbReference type="Gene3D" id="3.40.30.10">
    <property type="entry name" value="Glutaredoxin"/>
    <property type="match status" value="1"/>
</dbReference>
<sequence length="188" mass="21391">MTAPMKKLLILWLLAIAHTSFAQETASLESTQTQESGGLSDVSTAQPLVAEVKWNALQNILSSSSDTTYVLNFWATWCRPCVAELPHFEAVNRHYASQKVKVVLVSMDFVKDMEDRVIPFVERMKLTNPVWLLNEPDANSWIERVDSTWTGALPATLIINPARSRKVFYEKALDYETLARDLSYFLDY</sequence>
<feature type="signal peptide" evidence="1">
    <location>
        <begin position="1"/>
        <end position="22"/>
    </location>
</feature>
<dbReference type="PANTHER" id="PTHR42852">
    <property type="entry name" value="THIOL:DISULFIDE INTERCHANGE PROTEIN DSBE"/>
    <property type="match status" value="1"/>
</dbReference>
<dbReference type="GO" id="GO:0016491">
    <property type="term" value="F:oxidoreductase activity"/>
    <property type="evidence" value="ECO:0007669"/>
    <property type="project" value="InterPro"/>
</dbReference>
<keyword evidence="4" id="KW-1185">Reference proteome</keyword>
<feature type="domain" description="Thioredoxin" evidence="2">
    <location>
        <begin position="28"/>
        <end position="187"/>
    </location>
</feature>
<proteinExistence type="predicted"/>
<dbReference type="AlphaFoldDB" id="A0A4R4KCF7"/>
<dbReference type="PANTHER" id="PTHR42852:SF13">
    <property type="entry name" value="PROTEIN DIPZ"/>
    <property type="match status" value="1"/>
</dbReference>
<dbReference type="GO" id="GO:0016209">
    <property type="term" value="F:antioxidant activity"/>
    <property type="evidence" value="ECO:0007669"/>
    <property type="project" value="InterPro"/>
</dbReference>
<dbReference type="InterPro" id="IPR000866">
    <property type="entry name" value="AhpC/TSA"/>
</dbReference>
<dbReference type="InterPro" id="IPR050553">
    <property type="entry name" value="Thioredoxin_ResA/DsbE_sf"/>
</dbReference>
<keyword evidence="1" id="KW-0732">Signal</keyword>
<evidence type="ECO:0000313" key="4">
    <source>
        <dbReference type="Proteomes" id="UP000295706"/>
    </source>
</evidence>
<dbReference type="EMBL" id="SMJU01000008">
    <property type="protein sequence ID" value="TDB64151.1"/>
    <property type="molecule type" value="Genomic_DNA"/>
</dbReference>
<evidence type="ECO:0000256" key="1">
    <source>
        <dbReference type="SAM" id="SignalP"/>
    </source>
</evidence>
<dbReference type="Pfam" id="PF00578">
    <property type="entry name" value="AhpC-TSA"/>
    <property type="match status" value="1"/>
</dbReference>
<gene>
    <name evidence="3" type="ORF">EZE20_14520</name>
</gene>